<keyword evidence="3" id="KW-0804">Transcription</keyword>
<gene>
    <name evidence="6" type="ORF">GCM10007874_20670</name>
</gene>
<keyword evidence="2" id="KW-0238">DNA-binding</keyword>
<dbReference type="Gene3D" id="1.10.10.10">
    <property type="entry name" value="Winged helix-like DNA-binding domain superfamily/Winged helix DNA-binding domain"/>
    <property type="match status" value="1"/>
</dbReference>
<evidence type="ECO:0000256" key="4">
    <source>
        <dbReference type="SAM" id="MobiDB-lite"/>
    </source>
</evidence>
<evidence type="ECO:0000313" key="7">
    <source>
        <dbReference type="Proteomes" id="UP001156882"/>
    </source>
</evidence>
<dbReference type="CDD" id="cd00090">
    <property type="entry name" value="HTH_ARSR"/>
    <property type="match status" value="1"/>
</dbReference>
<accession>A0ABQ6CGL0</accession>
<dbReference type="InterPro" id="IPR036388">
    <property type="entry name" value="WH-like_DNA-bd_sf"/>
</dbReference>
<protein>
    <submittedName>
        <fullName evidence="6">Transcriptional regulator</fullName>
    </submittedName>
</protein>
<dbReference type="EMBL" id="BSPC01000017">
    <property type="protein sequence ID" value="GLS19050.1"/>
    <property type="molecule type" value="Genomic_DNA"/>
</dbReference>
<evidence type="ECO:0000256" key="2">
    <source>
        <dbReference type="ARBA" id="ARBA00023125"/>
    </source>
</evidence>
<keyword evidence="7" id="KW-1185">Reference proteome</keyword>
<dbReference type="InterPro" id="IPR011991">
    <property type="entry name" value="ArsR-like_HTH"/>
</dbReference>
<evidence type="ECO:0000256" key="1">
    <source>
        <dbReference type="ARBA" id="ARBA00023015"/>
    </source>
</evidence>
<dbReference type="InterPro" id="IPR001845">
    <property type="entry name" value="HTH_ArsR_DNA-bd_dom"/>
</dbReference>
<dbReference type="NCBIfam" id="NF033788">
    <property type="entry name" value="HTH_metalloreg"/>
    <property type="match status" value="1"/>
</dbReference>
<dbReference type="PRINTS" id="PR00778">
    <property type="entry name" value="HTHARSR"/>
</dbReference>
<proteinExistence type="predicted"/>
<dbReference type="PANTHER" id="PTHR33154">
    <property type="entry name" value="TRANSCRIPTIONAL REGULATOR, ARSR FAMILY"/>
    <property type="match status" value="1"/>
</dbReference>
<reference evidence="7" key="1">
    <citation type="journal article" date="2019" name="Int. J. Syst. Evol. Microbiol.">
        <title>The Global Catalogue of Microorganisms (GCM) 10K type strain sequencing project: providing services to taxonomists for standard genome sequencing and annotation.</title>
        <authorList>
            <consortium name="The Broad Institute Genomics Platform"/>
            <consortium name="The Broad Institute Genome Sequencing Center for Infectious Disease"/>
            <person name="Wu L."/>
            <person name="Ma J."/>
        </authorList>
    </citation>
    <scope>NUCLEOTIDE SEQUENCE [LARGE SCALE GENOMIC DNA]</scope>
    <source>
        <strain evidence="7">NBRC 101365</strain>
    </source>
</reference>
<comment type="caution">
    <text evidence="6">The sequence shown here is derived from an EMBL/GenBank/DDBJ whole genome shotgun (WGS) entry which is preliminary data.</text>
</comment>
<dbReference type="PROSITE" id="PS50987">
    <property type="entry name" value="HTH_ARSR_2"/>
    <property type="match status" value="1"/>
</dbReference>
<sequence>MAADKVFEALSSVPRRRMLAYLSKTDMTAGQIVERFADVMSAPAVSKHLSILENAGLVWREKRGQNVHYGLRDDTLAGTLMQFLSEICPGSRPYTDDSRLERIRRNRRPKSAEDKPEKTGPATADPSK</sequence>
<organism evidence="6 7">
    <name type="scientific">Labrys miyagiensis</name>
    <dbReference type="NCBI Taxonomy" id="346912"/>
    <lineage>
        <taxon>Bacteria</taxon>
        <taxon>Pseudomonadati</taxon>
        <taxon>Pseudomonadota</taxon>
        <taxon>Alphaproteobacteria</taxon>
        <taxon>Hyphomicrobiales</taxon>
        <taxon>Xanthobacteraceae</taxon>
        <taxon>Labrys</taxon>
    </lineage>
</organism>
<dbReference type="PANTHER" id="PTHR33154:SF33">
    <property type="entry name" value="TRANSCRIPTIONAL REPRESSOR SDPR"/>
    <property type="match status" value="1"/>
</dbReference>
<feature type="compositionally biased region" description="Basic and acidic residues" evidence="4">
    <location>
        <begin position="94"/>
        <end position="103"/>
    </location>
</feature>
<evidence type="ECO:0000313" key="6">
    <source>
        <dbReference type="EMBL" id="GLS19050.1"/>
    </source>
</evidence>
<name>A0ABQ6CGL0_9HYPH</name>
<dbReference type="SUPFAM" id="SSF46785">
    <property type="entry name" value="Winged helix' DNA-binding domain"/>
    <property type="match status" value="1"/>
</dbReference>
<dbReference type="RefSeq" id="WP_284311927.1">
    <property type="nucleotide sequence ID" value="NZ_BSPC01000017.1"/>
</dbReference>
<dbReference type="InterPro" id="IPR036390">
    <property type="entry name" value="WH_DNA-bd_sf"/>
</dbReference>
<dbReference type="Pfam" id="PF01022">
    <property type="entry name" value="HTH_5"/>
    <property type="match status" value="1"/>
</dbReference>
<keyword evidence="1" id="KW-0805">Transcription regulation</keyword>
<evidence type="ECO:0000259" key="5">
    <source>
        <dbReference type="PROSITE" id="PS50987"/>
    </source>
</evidence>
<evidence type="ECO:0000256" key="3">
    <source>
        <dbReference type="ARBA" id="ARBA00023163"/>
    </source>
</evidence>
<dbReference type="SMART" id="SM00418">
    <property type="entry name" value="HTH_ARSR"/>
    <property type="match status" value="1"/>
</dbReference>
<dbReference type="Proteomes" id="UP001156882">
    <property type="component" value="Unassembled WGS sequence"/>
</dbReference>
<dbReference type="InterPro" id="IPR051081">
    <property type="entry name" value="HTH_MetalResp_TranReg"/>
</dbReference>
<feature type="domain" description="HTH arsR-type" evidence="5">
    <location>
        <begin position="1"/>
        <end position="91"/>
    </location>
</feature>
<feature type="region of interest" description="Disordered" evidence="4">
    <location>
        <begin position="89"/>
        <end position="128"/>
    </location>
</feature>